<dbReference type="Pfam" id="PF02949">
    <property type="entry name" value="7tm_6"/>
    <property type="match status" value="1"/>
</dbReference>
<proteinExistence type="evidence at transcript level"/>
<keyword evidence="5 10" id="KW-0552">Olfaction</keyword>
<evidence type="ECO:0000256" key="8">
    <source>
        <dbReference type="ARBA" id="ARBA00023170"/>
    </source>
</evidence>
<keyword evidence="2" id="KW-1003">Cell membrane</keyword>
<dbReference type="GO" id="GO:0005549">
    <property type="term" value="F:odorant binding"/>
    <property type="evidence" value="ECO:0007669"/>
    <property type="project" value="InterPro"/>
</dbReference>
<evidence type="ECO:0000256" key="4">
    <source>
        <dbReference type="ARBA" id="ARBA00022692"/>
    </source>
</evidence>
<protein>
    <recommendedName>
        <fullName evidence="10">Odorant receptor</fullName>
    </recommendedName>
</protein>
<comment type="similarity">
    <text evidence="10">Belongs to the insect chemoreceptor superfamily. Heteromeric odorant receptor channel (TC 1.A.69) family.</text>
</comment>
<evidence type="ECO:0000256" key="6">
    <source>
        <dbReference type="ARBA" id="ARBA00022989"/>
    </source>
</evidence>
<dbReference type="EMBL" id="KX890164">
    <property type="protein sequence ID" value="AQS60751.1"/>
    <property type="molecule type" value="mRNA"/>
</dbReference>
<dbReference type="AlphaFoldDB" id="A0A1S6J156"/>
<keyword evidence="8 10" id="KW-0675">Receptor</keyword>
<gene>
    <name evidence="11" type="primary">OR37</name>
</gene>
<dbReference type="OrthoDB" id="7373810at2759"/>
<keyword evidence="7 10" id="KW-0472">Membrane</keyword>
<dbReference type="GO" id="GO:0004984">
    <property type="term" value="F:olfactory receptor activity"/>
    <property type="evidence" value="ECO:0007669"/>
    <property type="project" value="InterPro"/>
</dbReference>
<dbReference type="GO" id="GO:0007165">
    <property type="term" value="P:signal transduction"/>
    <property type="evidence" value="ECO:0007669"/>
    <property type="project" value="UniProtKB-KW"/>
</dbReference>
<keyword evidence="9 10" id="KW-0807">Transducer</keyword>
<evidence type="ECO:0000256" key="1">
    <source>
        <dbReference type="ARBA" id="ARBA00004651"/>
    </source>
</evidence>
<evidence type="ECO:0000256" key="5">
    <source>
        <dbReference type="ARBA" id="ARBA00022725"/>
    </source>
</evidence>
<keyword evidence="6 10" id="KW-1133">Transmembrane helix</keyword>
<evidence type="ECO:0000256" key="10">
    <source>
        <dbReference type="RuleBase" id="RU351113"/>
    </source>
</evidence>
<reference evidence="11" key="1">
    <citation type="journal article" date="2017" name="Curr. Biol.">
        <title>Molecular Basis of Alarm Pheromone Detection in Aphids.</title>
        <authorList>
            <person name="Zhang R."/>
            <person name="Wang B."/>
            <person name="Grossi G."/>
            <person name="Falabella P."/>
            <person name="Liu Y."/>
            <person name="Yan S."/>
            <person name="Lu J."/>
            <person name="Xi J."/>
            <person name="Wang G."/>
        </authorList>
    </citation>
    <scope>NUCLEOTIDE SEQUENCE</scope>
    <source>
        <tissue evidence="11">Antenna</tissue>
    </source>
</reference>
<feature type="transmembrane region" description="Helical" evidence="10">
    <location>
        <begin position="146"/>
        <end position="166"/>
    </location>
</feature>
<feature type="transmembrane region" description="Helical" evidence="10">
    <location>
        <begin position="316"/>
        <end position="336"/>
    </location>
</feature>
<dbReference type="PANTHER" id="PTHR21137:SF35">
    <property type="entry name" value="ODORANT RECEPTOR 19A-RELATED"/>
    <property type="match status" value="1"/>
</dbReference>
<dbReference type="GO" id="GO:0005886">
    <property type="term" value="C:plasma membrane"/>
    <property type="evidence" value="ECO:0007669"/>
    <property type="project" value="UniProtKB-SubCell"/>
</dbReference>
<evidence type="ECO:0000256" key="2">
    <source>
        <dbReference type="ARBA" id="ARBA00022475"/>
    </source>
</evidence>
<feature type="transmembrane region" description="Helical" evidence="10">
    <location>
        <begin position="73"/>
        <end position="95"/>
    </location>
</feature>
<evidence type="ECO:0000256" key="7">
    <source>
        <dbReference type="ARBA" id="ARBA00023136"/>
    </source>
</evidence>
<feature type="transmembrane region" description="Helical" evidence="10">
    <location>
        <begin position="40"/>
        <end position="61"/>
    </location>
</feature>
<accession>A0A1S6J156</accession>
<evidence type="ECO:0000256" key="9">
    <source>
        <dbReference type="ARBA" id="ARBA00023224"/>
    </source>
</evidence>
<feature type="transmembrane region" description="Helical" evidence="10">
    <location>
        <begin position="388"/>
        <end position="409"/>
    </location>
</feature>
<dbReference type="PANTHER" id="PTHR21137">
    <property type="entry name" value="ODORANT RECEPTOR"/>
    <property type="match status" value="1"/>
</dbReference>
<organism evidence="11">
    <name type="scientific">Acyrthosiphon pisum</name>
    <name type="common">Pea aphid</name>
    <dbReference type="NCBI Taxonomy" id="7029"/>
    <lineage>
        <taxon>Eukaryota</taxon>
        <taxon>Metazoa</taxon>
        <taxon>Ecdysozoa</taxon>
        <taxon>Arthropoda</taxon>
        <taxon>Hexapoda</taxon>
        <taxon>Insecta</taxon>
        <taxon>Pterygota</taxon>
        <taxon>Neoptera</taxon>
        <taxon>Paraneoptera</taxon>
        <taxon>Hemiptera</taxon>
        <taxon>Sternorrhyncha</taxon>
        <taxon>Aphidomorpha</taxon>
        <taxon>Aphidoidea</taxon>
        <taxon>Aphididae</taxon>
        <taxon>Macrosiphini</taxon>
        <taxon>Acyrthosiphon</taxon>
    </lineage>
</organism>
<comment type="subcellular location">
    <subcellularLocation>
        <location evidence="1 10">Cell membrane</location>
        <topology evidence="1 10">Multi-pass membrane protein</topology>
    </subcellularLocation>
</comment>
<sequence length="416" mass="48855">MKWLQDHEVAINLALFKRYQFYQIFNPNGSKLLNYDTYKLTNVMFIVAVTTYNIFSAMCFFTDTIDTIDSVDLLLMIFIYSIIIISLLKISVLLFNADQIWELFDLTRFDFLTSRQCRKNVGILCKYRDRSITITNLYQNYSTMVFIIWMITPLVLNTFVVVGGPNQRYHNIFNMQYPVSANIYNQYYYLFYLMEIAMGIFVLNYSMIVDNFLISLCWVIIAQYEVITTAFEKIGNDCELTTLQNEKNNNSFEAYEDLKSILMDQNKLYIKLKSFYRVVWIIVIFLIIIDSVLLIILTYSFVMICSSAESFSIFNILKISTAFFVFVIQLYLYCYLFDVLNDKKESVNFGLYCCDWTKMDLRFKKLLLLATKFNNANTLKIKSTPNKIVNLQLFSSVMTTAFNIVTVMLKTMNGKN</sequence>
<dbReference type="InterPro" id="IPR004117">
    <property type="entry name" value="7tm6_olfct_rcpt"/>
</dbReference>
<evidence type="ECO:0000256" key="3">
    <source>
        <dbReference type="ARBA" id="ARBA00022606"/>
    </source>
</evidence>
<feature type="transmembrane region" description="Helical" evidence="10">
    <location>
        <begin position="187"/>
        <end position="206"/>
    </location>
</feature>
<name>A0A1S6J156_ACYPI</name>
<evidence type="ECO:0000313" key="11">
    <source>
        <dbReference type="EMBL" id="AQS60751.1"/>
    </source>
</evidence>
<keyword evidence="4 10" id="KW-0812">Transmembrane</keyword>
<feature type="transmembrane region" description="Helical" evidence="10">
    <location>
        <begin position="278"/>
        <end position="304"/>
    </location>
</feature>
<keyword evidence="3 10" id="KW-0716">Sensory transduction</keyword>